<keyword evidence="1" id="KW-0472">Membrane</keyword>
<proteinExistence type="predicted"/>
<dbReference type="OrthoDB" id="2572300at2759"/>
<comment type="caution">
    <text evidence="2">The sequence shown here is derived from an EMBL/GenBank/DDBJ whole genome shotgun (WGS) entry which is preliminary data.</text>
</comment>
<gene>
    <name evidence="2" type="ORF">VHUM_02609</name>
</gene>
<evidence type="ECO:0000256" key="1">
    <source>
        <dbReference type="SAM" id="Phobius"/>
    </source>
</evidence>
<sequence>MFYRSARAFAPMARTGLGANQAVAGRRFTSIDTRSGKSKLIFRFGMKDVPVELYPLGFVVSLALVGGVVGESRWWRSARVATRRLRLLGPLHANLAKPPGGTVSGACGPLLLFLGTTLTQRPTRPVAIDGVGPVALA</sequence>
<reference evidence="2 3" key="1">
    <citation type="journal article" date="2019" name="PLoS Genet.">
        <title>Convergent evolution of linked mating-type loci in basidiomycete fungi.</title>
        <authorList>
            <person name="Sun S."/>
            <person name="Coelho M.A."/>
            <person name="Heitman J."/>
            <person name="Nowrousian M."/>
        </authorList>
    </citation>
    <scope>NUCLEOTIDE SEQUENCE [LARGE SCALE GENOMIC DNA]</scope>
    <source>
        <strain evidence="2 3">CBS 4282</strain>
    </source>
</reference>
<keyword evidence="1" id="KW-1133">Transmembrane helix</keyword>
<dbReference type="AlphaFoldDB" id="A0A7D8UZA1"/>
<accession>A0A7D8UZA1</accession>
<name>A0A7D8UZA1_VANHU</name>
<organism evidence="2 3">
    <name type="scientific">Vanrija humicola</name>
    <name type="common">Yeast</name>
    <name type="synonym">Cryptococcus humicola</name>
    <dbReference type="NCBI Taxonomy" id="5417"/>
    <lineage>
        <taxon>Eukaryota</taxon>
        <taxon>Fungi</taxon>
        <taxon>Dikarya</taxon>
        <taxon>Basidiomycota</taxon>
        <taxon>Agaricomycotina</taxon>
        <taxon>Tremellomycetes</taxon>
        <taxon>Trichosporonales</taxon>
        <taxon>Trichosporonaceae</taxon>
        <taxon>Vanrija</taxon>
    </lineage>
</organism>
<keyword evidence="1" id="KW-0812">Transmembrane</keyword>
<dbReference type="Proteomes" id="UP000473826">
    <property type="component" value="Unassembled WGS sequence"/>
</dbReference>
<dbReference type="EMBL" id="QKWK01000006">
    <property type="protein sequence ID" value="TXT09135.1"/>
    <property type="molecule type" value="Genomic_DNA"/>
</dbReference>
<protein>
    <submittedName>
        <fullName evidence="2">Uncharacterized protein</fullName>
    </submittedName>
</protein>
<evidence type="ECO:0000313" key="2">
    <source>
        <dbReference type="EMBL" id="TXT09135.1"/>
    </source>
</evidence>
<keyword evidence="3" id="KW-1185">Reference proteome</keyword>
<feature type="transmembrane region" description="Helical" evidence="1">
    <location>
        <begin position="53"/>
        <end position="75"/>
    </location>
</feature>
<evidence type="ECO:0000313" key="3">
    <source>
        <dbReference type="Proteomes" id="UP000473826"/>
    </source>
</evidence>